<dbReference type="AlphaFoldDB" id="Q7ULQ7"/>
<dbReference type="EnsemblBacteria" id="CAD76212">
    <property type="protein sequence ID" value="CAD76212"/>
    <property type="gene ID" value="RB9349"/>
</dbReference>
<organism evidence="2 3">
    <name type="scientific">Rhodopirellula baltica (strain DSM 10527 / NCIMB 13988 / SH1)</name>
    <dbReference type="NCBI Taxonomy" id="243090"/>
    <lineage>
        <taxon>Bacteria</taxon>
        <taxon>Pseudomonadati</taxon>
        <taxon>Planctomycetota</taxon>
        <taxon>Planctomycetia</taxon>
        <taxon>Pirellulales</taxon>
        <taxon>Pirellulaceae</taxon>
        <taxon>Rhodopirellula</taxon>
    </lineage>
</organism>
<protein>
    <submittedName>
        <fullName evidence="2">Uncharacterized protein</fullName>
    </submittedName>
</protein>
<dbReference type="KEGG" id="rba:RB9349"/>
<dbReference type="EMBL" id="BX294149">
    <property type="protein sequence ID" value="CAD76212.1"/>
    <property type="molecule type" value="Genomic_DNA"/>
</dbReference>
<dbReference type="OrthoDB" id="259642at2"/>
<evidence type="ECO:0000313" key="3">
    <source>
        <dbReference type="Proteomes" id="UP000001025"/>
    </source>
</evidence>
<sequence>MTAKHESEMSQLYIRRNEINAIRKRASPARMELRNTREDRELVAEYDSVVDELSAADHTRASLAEEMDKREGWMRQDQEKAEATPFKNEANRSTEQAKTHEAILTDLRAKFEPADAAVNALQERLSEIEDRLLEL</sequence>
<dbReference type="InParanoid" id="Q7ULQ7"/>
<accession>Q7ULQ7</accession>
<gene>
    <name evidence="2" type="ordered locus">RB9349</name>
</gene>
<dbReference type="STRING" id="243090.RB9349"/>
<keyword evidence="3" id="KW-1185">Reference proteome</keyword>
<feature type="region of interest" description="Disordered" evidence="1">
    <location>
        <begin position="67"/>
        <end position="99"/>
    </location>
</feature>
<evidence type="ECO:0000256" key="1">
    <source>
        <dbReference type="SAM" id="MobiDB-lite"/>
    </source>
</evidence>
<name>Q7ULQ7_RHOBA</name>
<dbReference type="PATRIC" id="fig|243090.15.peg.4479"/>
<reference evidence="2 3" key="1">
    <citation type="journal article" date="2003" name="Proc. Natl. Acad. Sci. U.S.A.">
        <title>Complete genome sequence of the marine planctomycete Pirellula sp. strain 1.</title>
        <authorList>
            <person name="Gloeckner F.O."/>
            <person name="Kube M."/>
            <person name="Bauer M."/>
            <person name="Teeling H."/>
            <person name="Lombardot T."/>
            <person name="Ludwig W."/>
            <person name="Gade D."/>
            <person name="Beck A."/>
            <person name="Borzym K."/>
            <person name="Heitmann K."/>
            <person name="Rabus R."/>
            <person name="Schlesner H."/>
            <person name="Amann R."/>
            <person name="Reinhardt R."/>
        </authorList>
    </citation>
    <scope>NUCLEOTIDE SEQUENCE [LARGE SCALE GENOMIC DNA]</scope>
    <source>
        <strain evidence="3">DSM 10527 / NCIMB 13988 / SH1</strain>
    </source>
</reference>
<feature type="compositionally biased region" description="Basic and acidic residues" evidence="1">
    <location>
        <begin position="89"/>
        <end position="99"/>
    </location>
</feature>
<dbReference type="Proteomes" id="UP000001025">
    <property type="component" value="Chromosome"/>
</dbReference>
<proteinExistence type="predicted"/>
<evidence type="ECO:0000313" key="2">
    <source>
        <dbReference type="EMBL" id="CAD76212.1"/>
    </source>
</evidence>
<feature type="compositionally biased region" description="Basic and acidic residues" evidence="1">
    <location>
        <begin position="67"/>
        <end position="82"/>
    </location>
</feature>
<dbReference type="HOGENOM" id="CLU_1884133_0_0_0"/>